<dbReference type="PANTHER" id="PTHR43639:SF1">
    <property type="entry name" value="SHORT-CHAIN DEHYDROGENASE_REDUCTASE FAMILY PROTEIN"/>
    <property type="match status" value="1"/>
</dbReference>
<evidence type="ECO:0000256" key="2">
    <source>
        <dbReference type="ARBA" id="ARBA00023002"/>
    </source>
</evidence>
<evidence type="ECO:0000313" key="5">
    <source>
        <dbReference type="Proteomes" id="UP000199695"/>
    </source>
</evidence>
<dbReference type="GO" id="GO:0016491">
    <property type="term" value="F:oxidoreductase activity"/>
    <property type="evidence" value="ECO:0007669"/>
    <property type="project" value="UniProtKB-KW"/>
</dbReference>
<keyword evidence="5" id="KW-1185">Reference proteome</keyword>
<evidence type="ECO:0000256" key="3">
    <source>
        <dbReference type="SAM" id="MobiDB-lite"/>
    </source>
</evidence>
<gene>
    <name evidence="4" type="ORF">SAMN05444955_103116</name>
</gene>
<dbReference type="PRINTS" id="PR00080">
    <property type="entry name" value="SDRFAMILY"/>
</dbReference>
<dbReference type="STRING" id="1173111.SAMN05444955_103116"/>
<keyword evidence="2" id="KW-0560">Oxidoreductase</keyword>
<evidence type="ECO:0000256" key="1">
    <source>
        <dbReference type="ARBA" id="ARBA00006484"/>
    </source>
</evidence>
<dbReference type="AlphaFoldDB" id="A0A1H8C7Q9"/>
<dbReference type="Pfam" id="PF13561">
    <property type="entry name" value="adh_short_C2"/>
    <property type="match status" value="1"/>
</dbReference>
<name>A0A1H8C7Q9_9BACL</name>
<dbReference type="InterPro" id="IPR036291">
    <property type="entry name" value="NAD(P)-bd_dom_sf"/>
</dbReference>
<evidence type="ECO:0000313" key="4">
    <source>
        <dbReference type="EMBL" id="SEM90919.1"/>
    </source>
</evidence>
<dbReference type="GO" id="GO:0008206">
    <property type="term" value="P:bile acid metabolic process"/>
    <property type="evidence" value="ECO:0007669"/>
    <property type="project" value="UniProtKB-ARBA"/>
</dbReference>
<dbReference type="InterPro" id="IPR002347">
    <property type="entry name" value="SDR_fam"/>
</dbReference>
<sequence length="255" mass="27874">MSQPVAWIVGGAKGLGVMIAKGLAEDGYRIAVNYRHSREAADTLKEEIEQAGGEAMVMQGDVSRLADVKRMAREVLDRWGRVDALVCTAGPFTFKRIPTIELGDELWREMVDGNLSSVFYLVREIVPVMRRQGGGRIITFGFPEAEQAPAWQGYSAYSAAKAGLVSFTRTLALEEAPHGITVNMVYPGDIRDPYKEAPISAARGNRDPRNPVGRPGTGEDVARVVRFLVHPDSDFITGAVIPVTGGFTNDRFHVK</sequence>
<accession>A0A1H8C7Q9</accession>
<reference evidence="4 5" key="1">
    <citation type="submission" date="2016-10" db="EMBL/GenBank/DDBJ databases">
        <authorList>
            <person name="de Groot N.N."/>
        </authorList>
    </citation>
    <scope>NUCLEOTIDE SEQUENCE [LARGE SCALE GENOMIC DNA]</scope>
    <source>
        <strain evidence="4 5">DSM 46701</strain>
    </source>
</reference>
<dbReference type="PANTHER" id="PTHR43639">
    <property type="entry name" value="OXIDOREDUCTASE, SHORT-CHAIN DEHYDROGENASE/REDUCTASE FAMILY (AFU_ORTHOLOGUE AFUA_5G02870)"/>
    <property type="match status" value="1"/>
</dbReference>
<dbReference type="RefSeq" id="WP_089965655.1">
    <property type="nucleotide sequence ID" value="NZ_FOCQ01000003.1"/>
</dbReference>
<dbReference type="Proteomes" id="UP000199695">
    <property type="component" value="Unassembled WGS sequence"/>
</dbReference>
<comment type="similarity">
    <text evidence="1">Belongs to the short-chain dehydrogenases/reductases (SDR) family.</text>
</comment>
<dbReference type="CDD" id="cd05233">
    <property type="entry name" value="SDR_c"/>
    <property type="match status" value="1"/>
</dbReference>
<dbReference type="Gene3D" id="3.40.50.720">
    <property type="entry name" value="NAD(P)-binding Rossmann-like Domain"/>
    <property type="match status" value="1"/>
</dbReference>
<dbReference type="OrthoDB" id="9803333at2"/>
<feature type="region of interest" description="Disordered" evidence="3">
    <location>
        <begin position="198"/>
        <end position="217"/>
    </location>
</feature>
<dbReference type="EMBL" id="FOCQ01000003">
    <property type="protein sequence ID" value="SEM90919.1"/>
    <property type="molecule type" value="Genomic_DNA"/>
</dbReference>
<proteinExistence type="inferred from homology"/>
<dbReference type="PRINTS" id="PR00081">
    <property type="entry name" value="GDHRDH"/>
</dbReference>
<organism evidence="4 5">
    <name type="scientific">Lihuaxuella thermophila</name>
    <dbReference type="NCBI Taxonomy" id="1173111"/>
    <lineage>
        <taxon>Bacteria</taxon>
        <taxon>Bacillati</taxon>
        <taxon>Bacillota</taxon>
        <taxon>Bacilli</taxon>
        <taxon>Bacillales</taxon>
        <taxon>Thermoactinomycetaceae</taxon>
        <taxon>Lihuaxuella</taxon>
    </lineage>
</organism>
<dbReference type="SUPFAM" id="SSF51735">
    <property type="entry name" value="NAD(P)-binding Rossmann-fold domains"/>
    <property type="match status" value="1"/>
</dbReference>
<dbReference type="FunFam" id="3.40.50.720:FF:000084">
    <property type="entry name" value="Short-chain dehydrogenase reductase"/>
    <property type="match status" value="1"/>
</dbReference>
<protein>
    <submittedName>
        <fullName evidence="4">3-oxoacyl-[acyl-carrier protein] reductase</fullName>
    </submittedName>
</protein>